<dbReference type="RefSeq" id="WP_014798428.1">
    <property type="nucleotide sequence ID" value="NC_018018.1"/>
</dbReference>
<reference evidence="4" key="1">
    <citation type="submission" date="2012-06" db="EMBL/GenBank/DDBJ databases">
        <title>The complete genome of Flexibacter litoralis DSM 6794.</title>
        <authorList>
            <person name="Lucas S."/>
            <person name="Copeland A."/>
            <person name="Lapidus A."/>
            <person name="Glavina del Rio T."/>
            <person name="Dalin E."/>
            <person name="Tice H."/>
            <person name="Bruce D."/>
            <person name="Goodwin L."/>
            <person name="Pitluck S."/>
            <person name="Peters L."/>
            <person name="Ovchinnikova G."/>
            <person name="Lu M."/>
            <person name="Kyrpides N."/>
            <person name="Mavromatis K."/>
            <person name="Ivanova N."/>
            <person name="Brettin T."/>
            <person name="Detter J.C."/>
            <person name="Han C."/>
            <person name="Larimer F."/>
            <person name="Land M."/>
            <person name="Hauser L."/>
            <person name="Markowitz V."/>
            <person name="Cheng J.-F."/>
            <person name="Hugenholtz P."/>
            <person name="Woyke T."/>
            <person name="Wu D."/>
            <person name="Spring S."/>
            <person name="Lang E."/>
            <person name="Kopitz M."/>
            <person name="Brambilla E."/>
            <person name="Klenk H.-P."/>
            <person name="Eisen J.A."/>
        </authorList>
    </citation>
    <scope>NUCLEOTIDE SEQUENCE [LARGE SCALE GENOMIC DNA]</scope>
    <source>
        <strain evidence="4">ATCC 23117 / DSM 6794 / NBRC 15988 / NCIMB 1366 / Sio-4</strain>
    </source>
</reference>
<feature type="coiled-coil region" evidence="1">
    <location>
        <begin position="163"/>
        <end position="249"/>
    </location>
</feature>
<feature type="transmembrane region" description="Helical" evidence="2">
    <location>
        <begin position="36"/>
        <end position="57"/>
    </location>
</feature>
<dbReference type="eggNOG" id="COG3889">
    <property type="taxonomic scope" value="Bacteria"/>
</dbReference>
<evidence type="ECO:0000256" key="2">
    <source>
        <dbReference type="SAM" id="Phobius"/>
    </source>
</evidence>
<organism evidence="3 4">
    <name type="scientific">Bernardetia litoralis (strain ATCC 23117 / DSM 6794 / NBRC 15988 / NCIMB 1366 / Fx l1 / Sio-4)</name>
    <name type="common">Flexibacter litoralis</name>
    <dbReference type="NCBI Taxonomy" id="880071"/>
    <lineage>
        <taxon>Bacteria</taxon>
        <taxon>Pseudomonadati</taxon>
        <taxon>Bacteroidota</taxon>
        <taxon>Cytophagia</taxon>
        <taxon>Cytophagales</taxon>
        <taxon>Bernardetiaceae</taxon>
        <taxon>Bernardetia</taxon>
    </lineage>
</organism>
<dbReference type="HOGENOM" id="CLU_1081577_0_0_10"/>
<keyword evidence="2" id="KW-1133">Transmembrane helix</keyword>
<protein>
    <submittedName>
        <fullName evidence="3">Uncharacterized protein</fullName>
    </submittedName>
</protein>
<keyword evidence="4" id="KW-1185">Reference proteome</keyword>
<gene>
    <name evidence="3" type="ordered locus">Fleli_2629</name>
</gene>
<dbReference type="AlphaFoldDB" id="I4AM06"/>
<dbReference type="OrthoDB" id="980132at2"/>
<evidence type="ECO:0000313" key="3">
    <source>
        <dbReference type="EMBL" id="AFM04991.1"/>
    </source>
</evidence>
<feature type="transmembrane region" description="Helical" evidence="2">
    <location>
        <begin position="120"/>
        <end position="139"/>
    </location>
</feature>
<dbReference type="KEGG" id="fli:Fleli_2629"/>
<sequence>MRNSSSDLSASLVGITFLVLIVFGVLKWLQIPTGDFMDWGIGVGIFWWLLLITTVPWNMHFKAKEILSDVKESQKTGINIENIDVDYAQKISKTYLLGAIFLHILSAVGLYILAKTEISVVGYIGAAFALALTALRPAVRMYDYISYRLSNMSQRIKYPREDINKVTSDLEQLKSDILALTEKLDSENSNSWATRKENEMQELRESMRQIRQSFENLNVETQSNHQALVKQTETKIASLSEDAQFLNQARQLVRFIKEA</sequence>
<dbReference type="EMBL" id="CP003345">
    <property type="protein sequence ID" value="AFM04991.1"/>
    <property type="molecule type" value="Genomic_DNA"/>
</dbReference>
<evidence type="ECO:0000313" key="4">
    <source>
        <dbReference type="Proteomes" id="UP000006054"/>
    </source>
</evidence>
<proteinExistence type="predicted"/>
<accession>I4AM06</accession>
<dbReference type="Proteomes" id="UP000006054">
    <property type="component" value="Chromosome"/>
</dbReference>
<keyword evidence="2" id="KW-0472">Membrane</keyword>
<evidence type="ECO:0000256" key="1">
    <source>
        <dbReference type="SAM" id="Coils"/>
    </source>
</evidence>
<keyword evidence="1" id="KW-0175">Coiled coil</keyword>
<name>I4AM06_BERLS</name>
<keyword evidence="2" id="KW-0812">Transmembrane</keyword>
<feature type="transmembrane region" description="Helical" evidence="2">
    <location>
        <begin position="12"/>
        <end position="30"/>
    </location>
</feature>
<dbReference type="STRING" id="880071.Fleli_2629"/>
<feature type="transmembrane region" description="Helical" evidence="2">
    <location>
        <begin position="95"/>
        <end position="114"/>
    </location>
</feature>